<dbReference type="RefSeq" id="XP_013409500.1">
    <property type="nucleotide sequence ID" value="XM_013554046.1"/>
</dbReference>
<feature type="compositionally biased region" description="Basic residues" evidence="6">
    <location>
        <begin position="35"/>
        <end position="53"/>
    </location>
</feature>
<keyword evidence="3" id="KW-0597">Phosphoprotein</keyword>
<dbReference type="InterPro" id="IPR057301">
    <property type="entry name" value="Rrp5_OB_4th"/>
</dbReference>
<dbReference type="SMART" id="SM00316">
    <property type="entry name" value="S1"/>
    <property type="match status" value="13"/>
</dbReference>
<proteinExistence type="predicted"/>
<dbReference type="GeneID" id="106173061"/>
<dbReference type="Pfam" id="PF24685">
    <property type="entry name" value="OB_RRP5_4th"/>
    <property type="match status" value="1"/>
</dbReference>
<dbReference type="SUPFAM" id="SSF50249">
    <property type="entry name" value="Nucleic acid-binding proteins"/>
    <property type="match status" value="11"/>
</dbReference>
<gene>
    <name evidence="9" type="primary">LOC106173061</name>
</gene>
<dbReference type="SMART" id="SM00386">
    <property type="entry name" value="HAT"/>
    <property type="match status" value="7"/>
</dbReference>
<dbReference type="InterPro" id="IPR045209">
    <property type="entry name" value="Rrp5"/>
</dbReference>
<evidence type="ECO:0000313" key="9">
    <source>
        <dbReference type="RefSeq" id="XP_013409500.1"/>
    </source>
</evidence>
<dbReference type="CDD" id="cd04461">
    <property type="entry name" value="S1_Rrp5_repeat_hs8_sc7"/>
    <property type="match status" value="1"/>
</dbReference>
<evidence type="ECO:0000256" key="6">
    <source>
        <dbReference type="SAM" id="MobiDB-lite"/>
    </source>
</evidence>
<dbReference type="InterPro" id="IPR003029">
    <property type="entry name" value="S1_domain"/>
</dbReference>
<protein>
    <submittedName>
        <fullName evidence="9">Protein RRP5 homolog isoform X4</fullName>
    </submittedName>
</protein>
<dbReference type="GO" id="GO:0003723">
    <property type="term" value="F:RNA binding"/>
    <property type="evidence" value="ECO:0007669"/>
    <property type="project" value="TreeGrafter"/>
</dbReference>
<feature type="compositionally biased region" description="Polar residues" evidence="6">
    <location>
        <begin position="1470"/>
        <end position="1481"/>
    </location>
</feature>
<dbReference type="FunFam" id="2.40.50.140:FF:000200">
    <property type="entry name" value="Programmed cell death 11"/>
    <property type="match status" value="1"/>
</dbReference>
<feature type="domain" description="S1 motif" evidence="7">
    <location>
        <begin position="539"/>
        <end position="608"/>
    </location>
</feature>
<dbReference type="STRING" id="7574.A0A1S3JGG4"/>
<feature type="compositionally biased region" description="Basic and acidic residues" evidence="6">
    <location>
        <begin position="1396"/>
        <end position="1424"/>
    </location>
</feature>
<keyword evidence="2" id="KW-0698">rRNA processing</keyword>
<dbReference type="InterPro" id="IPR057302">
    <property type="entry name" value="Rrp5_S1"/>
</dbReference>
<dbReference type="FunFam" id="2.40.50.140:FF:000175">
    <property type="entry name" value="Programmed cell death 11"/>
    <property type="match status" value="1"/>
</dbReference>
<feature type="domain" description="S1 motif" evidence="7">
    <location>
        <begin position="629"/>
        <end position="699"/>
    </location>
</feature>
<name>A0A1S3JGG4_LINAN</name>
<dbReference type="PROSITE" id="PS50126">
    <property type="entry name" value="S1"/>
    <property type="match status" value="11"/>
</dbReference>
<reference evidence="9" key="1">
    <citation type="submission" date="2025-08" db="UniProtKB">
        <authorList>
            <consortium name="RefSeq"/>
        </authorList>
    </citation>
    <scope>IDENTIFICATION</scope>
    <source>
        <tissue evidence="9">Gonads</tissue>
    </source>
</reference>
<keyword evidence="5" id="KW-0539">Nucleus</keyword>
<dbReference type="PANTHER" id="PTHR23270:SF10">
    <property type="entry name" value="PROTEIN RRP5 HOMOLOG"/>
    <property type="match status" value="1"/>
</dbReference>
<evidence type="ECO:0000256" key="1">
    <source>
        <dbReference type="ARBA" id="ARBA00004604"/>
    </source>
</evidence>
<comment type="subcellular location">
    <subcellularLocation>
        <location evidence="1">Nucleus</location>
        <location evidence="1">Nucleolus</location>
    </subcellularLocation>
</comment>
<feature type="compositionally biased region" description="Basic and acidic residues" evidence="6">
    <location>
        <begin position="1508"/>
        <end position="1517"/>
    </location>
</feature>
<dbReference type="InterPro" id="IPR012340">
    <property type="entry name" value="NA-bd_OB-fold"/>
</dbReference>
<keyword evidence="4" id="KW-0677">Repeat</keyword>
<dbReference type="InterPro" id="IPR055430">
    <property type="entry name" value="HAT_Syf1_CNRKL1_C"/>
</dbReference>
<sequence>MAAIEEAFPRGGKEKSKNSQITNVDEDFFKTKENKSRKRGSSSKDGIKRKKLKSDKDQSRSEATFGSETLVFKAVSPGMLILGCVKEIQEYELVLNLPNGLKGFVPITSISDTYTKLLQQMVASNDGEKEEDIPSLHDLFTVGQVLCCKCVELVGGKKAGKKRLKLTINPGEVNKSLQASGLKGGMVIPCSVSSKEDHGYVLDVGIKGVQAFLGNKDAAKGLGKGCVLHPGQHLKCKVKGSSSLGLMSGDTRTIQVTISLKELNDAVVPDGSTLQNLLPGMLVNAKISKLYESGIGVKFLTYSGIINKSHLMKDPQSFQKQEEVRGTILYIHPTTKSISLSMLPHLKEVQPSNDLLASFSPGSVIEKAEVLSVDKTKGVYLRLEKNVTAFAPLKNLSDKEIKDIAQVFRAGSTHRCRVLDHDYMDNIMLVSCKESVLNQKFLGYQDIHPGMVVECNVQGIHKKGVSVKVSNQIRGFVPTIHLFDAALKQPEKKFKESQKMKCRVLNVDPAKQRLILTHKRSLVNSKLPIITQYSQLETGITVDGFIVKIMDAGVLVALYNNVKGFVPKKELSAEKIDYPEKMFYIGQVVKCRVLNCFPDEERATLSFKVSERTPFGSKLATVPEDFEIGKLVDCKITKKTDSGFDVALLPSRLRAFIPKAHLSDHMENCEVLWDSYSEGNVIKSAMYFNRSSVLTLTKKPSFVQAAKDDNLITEFSKIKPGLLLPGVIHKVMDYGVFVDTCNALIGLAPTKFMSDKRVADASSLYKVGQSVIAKVIEVDEEKKRFLLSLRMSDCYHDDTSIGIDHLEDYLVERDLVLSKLEGKKGQKHRLSEVAVGSVVGVTVAEVTEHGALCNLESGLRGVVTYENMIGVTCQPGDHLEAVVLHIDVLASCLELAFNQELVKAIKHKRENKFSQVKPGQHMKCDVLLIKDDFILVSLKGHALGKLGYLPAKKHPNDFLEKHQFSINQTNSVVVKRIYMDHILLSLQTHEEKNAEREEAEKEKSRGVPEHKLKLGARVKAVIHKFLDLQINISIGDVPGRICISEVVDDIEEGKSPFEDYKVNQEVKVKIIGFRDSKSYRYLPISNPKCSKAIPECTLKPSKLAVKGFRDDEDVSASTYKIGDKVTAFAHTFVNHCLWMQVNPLVRGKVYILNLSDNQKVLSCPDQYFKPGTAYTATVIGLGKELELSLVGAKSEVKAGAVVRGLVTQIQPHSGLMVHLSDGYKGKVVFTDIADTFTDMPLSCFKENQIVQCFVVSCDKKQRDKCVLSLRKSRLSKEGNQRNKVKDKEIVKYEDIKQGQVLCGFINNSSSTGVFVSLGRNVSGRVKFSNLSDYFVKNIEETYPPGKLVTAKVLSIDASSHKLELSLLEKDTGVPESIPKALMTNKRLGKPTKTKKPVTEQESQKETAMKDTKPVKRKADKEPEIKKKKKKPEVAEDQDSGVDTNDKSDSDTEVKAATTKRPAGGTPRLKLSTSFSWDTSFSLPGKQESDESEDSDDEEEDKPKKTKKQKIEEQKQEEKKLIEREERMLGQQMEPQSIEEYDRLVLQSSDSSVVWLAYMAFLLKTTEIDKARAVAERALKTISFREEQEKLNVWVAYMNLENMYGSPEQLNQVFERALQQAEPFKVYQKLIDIYVRSEKHELAEQLYNKLVKRFSLRKDTWISFGTFYFRQNRAESARKLLQRSLKSLEKKDHIELIAKFAQMEFQHGEAERGKTMFENILSNYPKRTDLWSVYIDMMIKVGELEPVRHLFERVINLNVSAKKMKFFFKKFLEFEKKYGSEETVDAVKRKAVDYVELKAGESS</sequence>
<dbReference type="FunFam" id="1.25.40.10:FF:000065">
    <property type="entry name" value="Programmed cell death 11"/>
    <property type="match status" value="1"/>
</dbReference>
<feature type="domain" description="S1 motif" evidence="7">
    <location>
        <begin position="362"/>
        <end position="433"/>
    </location>
</feature>
<evidence type="ECO:0000256" key="5">
    <source>
        <dbReference type="ARBA" id="ARBA00023242"/>
    </source>
</evidence>
<feature type="region of interest" description="Disordered" evidence="6">
    <location>
        <begin position="1377"/>
        <end position="1517"/>
    </location>
</feature>
<accession>A0A1S3JGG4</accession>
<dbReference type="InterPro" id="IPR011990">
    <property type="entry name" value="TPR-like_helical_dom_sf"/>
</dbReference>
<evidence type="ECO:0000256" key="3">
    <source>
        <dbReference type="ARBA" id="ARBA00022553"/>
    </source>
</evidence>
<keyword evidence="8" id="KW-1185">Reference proteome</keyword>
<dbReference type="FunCoup" id="A0A1S3JGG4">
    <property type="interactions" value="2785"/>
</dbReference>
<dbReference type="CDD" id="cd05693">
    <property type="entry name" value="S1_Rrp5_repeat_hs1_sc1"/>
    <property type="match status" value="1"/>
</dbReference>
<dbReference type="FunFam" id="2.40.50.140:FF:000103">
    <property type="entry name" value="protein RRP5 homolog"/>
    <property type="match status" value="2"/>
</dbReference>
<feature type="compositionally biased region" description="Basic and acidic residues" evidence="6">
    <location>
        <begin position="1443"/>
        <end position="1453"/>
    </location>
</feature>
<evidence type="ECO:0000256" key="4">
    <source>
        <dbReference type="ARBA" id="ARBA00022737"/>
    </source>
</evidence>
<dbReference type="Gene3D" id="1.25.40.10">
    <property type="entry name" value="Tetratricopeptide repeat domain"/>
    <property type="match status" value="1"/>
</dbReference>
<feature type="domain" description="S1 motif" evidence="7">
    <location>
        <begin position="1298"/>
        <end position="1367"/>
    </location>
</feature>
<dbReference type="GO" id="GO:0032040">
    <property type="term" value="C:small-subunit processome"/>
    <property type="evidence" value="ECO:0007669"/>
    <property type="project" value="TreeGrafter"/>
</dbReference>
<dbReference type="InterPro" id="IPR048059">
    <property type="entry name" value="Rrp5_S1_rpt_hs1_sc1"/>
</dbReference>
<dbReference type="Proteomes" id="UP000085678">
    <property type="component" value="Unplaced"/>
</dbReference>
<dbReference type="Gene3D" id="2.40.50.140">
    <property type="entry name" value="Nucleic acid-binding proteins"/>
    <property type="match status" value="9"/>
</dbReference>
<dbReference type="Pfam" id="PF00575">
    <property type="entry name" value="S1"/>
    <property type="match status" value="2"/>
</dbReference>
<feature type="compositionally biased region" description="Basic residues" evidence="6">
    <location>
        <begin position="1386"/>
        <end position="1395"/>
    </location>
</feature>
<evidence type="ECO:0000259" key="7">
    <source>
        <dbReference type="PROSITE" id="PS50126"/>
    </source>
</evidence>
<dbReference type="FunFam" id="2.40.50.140:FF:000155">
    <property type="entry name" value="rRNA biogenesis protein RRP5"/>
    <property type="match status" value="1"/>
</dbReference>
<dbReference type="Pfam" id="PF23231">
    <property type="entry name" value="HAT_Syf1_CNRKL1_C"/>
    <property type="match status" value="1"/>
</dbReference>
<feature type="domain" description="S1 motif" evidence="7">
    <location>
        <begin position="450"/>
        <end position="519"/>
    </location>
</feature>
<feature type="domain" description="S1 motif" evidence="7">
    <location>
        <begin position="280"/>
        <end position="343"/>
    </location>
</feature>
<evidence type="ECO:0000256" key="2">
    <source>
        <dbReference type="ARBA" id="ARBA00022552"/>
    </source>
</evidence>
<feature type="compositionally biased region" description="Basic and acidic residues" evidence="6">
    <location>
        <begin position="7"/>
        <end position="17"/>
    </location>
</feature>
<dbReference type="InParanoid" id="A0A1S3JGG4"/>
<dbReference type="GO" id="GO:0006364">
    <property type="term" value="P:rRNA processing"/>
    <property type="evidence" value="ECO:0007669"/>
    <property type="project" value="UniProtKB-KW"/>
</dbReference>
<feature type="compositionally biased region" description="Acidic residues" evidence="6">
    <location>
        <begin position="1489"/>
        <end position="1499"/>
    </location>
</feature>
<dbReference type="OrthoDB" id="412781at2759"/>
<feature type="domain" description="S1 motif" evidence="7">
    <location>
        <begin position="1015"/>
        <end position="1085"/>
    </location>
</feature>
<feature type="domain" description="S1 motif" evidence="7">
    <location>
        <begin position="1199"/>
        <end position="1270"/>
    </location>
</feature>
<dbReference type="SUPFAM" id="SSF48452">
    <property type="entry name" value="TPR-like"/>
    <property type="match status" value="1"/>
</dbReference>
<feature type="region of interest" description="Disordered" evidence="6">
    <location>
        <begin position="1"/>
        <end position="60"/>
    </location>
</feature>
<feature type="domain" description="S1 motif" evidence="7">
    <location>
        <begin position="78"/>
        <end position="169"/>
    </location>
</feature>
<dbReference type="Pfam" id="PF23459">
    <property type="entry name" value="S1_RRP5"/>
    <property type="match status" value="3"/>
</dbReference>
<feature type="domain" description="S1 motif" evidence="7">
    <location>
        <begin position="721"/>
        <end position="790"/>
    </location>
</feature>
<feature type="domain" description="S1 motif" evidence="7">
    <location>
        <begin position="836"/>
        <end position="898"/>
    </location>
</feature>
<dbReference type="InterPro" id="IPR003107">
    <property type="entry name" value="HAT"/>
</dbReference>
<evidence type="ECO:0000313" key="8">
    <source>
        <dbReference type="Proteomes" id="UP000085678"/>
    </source>
</evidence>
<dbReference type="PANTHER" id="PTHR23270">
    <property type="entry name" value="PROGRAMMED CELL DEATH PROTEIN 11 PRE-RRNA PROCESSING PROTEIN RRP5"/>
    <property type="match status" value="1"/>
</dbReference>
<organism evidence="8 9">
    <name type="scientific">Lingula anatina</name>
    <name type="common">Brachiopod</name>
    <name type="synonym">Lingula unguis</name>
    <dbReference type="NCBI Taxonomy" id="7574"/>
    <lineage>
        <taxon>Eukaryota</taxon>
        <taxon>Metazoa</taxon>
        <taxon>Spiralia</taxon>
        <taxon>Lophotrochozoa</taxon>
        <taxon>Brachiopoda</taxon>
        <taxon>Linguliformea</taxon>
        <taxon>Lingulata</taxon>
        <taxon>Lingulida</taxon>
        <taxon>Linguloidea</taxon>
        <taxon>Lingulidae</taxon>
        <taxon>Lingula</taxon>
    </lineage>
</organism>